<comment type="caution">
    <text evidence="2">The sequence shown here is derived from an EMBL/GenBank/DDBJ whole genome shotgun (WGS) entry which is preliminary data.</text>
</comment>
<dbReference type="Pfam" id="PF22691">
    <property type="entry name" value="Thiolase_C_1"/>
    <property type="match status" value="1"/>
</dbReference>
<gene>
    <name evidence="2" type="ORF">B1B_07338</name>
</gene>
<feature type="non-terminal residue" evidence="2">
    <location>
        <position position="1"/>
    </location>
</feature>
<sequence>GDACALTLSGATRPTGALPVNPDGGLKAKGHPIGATGVSQVYEVFLQLRAAAGSRQVPGAETALTHNVGGAGATATVSLFRRG</sequence>
<dbReference type="PANTHER" id="PTHR42870">
    <property type="entry name" value="ACETYL-COA C-ACETYLTRANSFERASE"/>
    <property type="match status" value="1"/>
</dbReference>
<reference evidence="2" key="1">
    <citation type="submission" date="2013-08" db="EMBL/GenBank/DDBJ databases">
        <authorList>
            <person name="Mendez C."/>
            <person name="Richter M."/>
            <person name="Ferrer M."/>
            <person name="Sanchez J."/>
        </authorList>
    </citation>
    <scope>NUCLEOTIDE SEQUENCE</scope>
</reference>
<dbReference type="Gene3D" id="3.40.47.10">
    <property type="match status" value="1"/>
</dbReference>
<feature type="domain" description="Thiolase C-terminal" evidence="1">
    <location>
        <begin position="1"/>
        <end position="81"/>
    </location>
</feature>
<dbReference type="EMBL" id="AUZY01004672">
    <property type="protein sequence ID" value="EQD62271.1"/>
    <property type="molecule type" value="Genomic_DNA"/>
</dbReference>
<evidence type="ECO:0000313" key="2">
    <source>
        <dbReference type="EMBL" id="EQD62271.1"/>
    </source>
</evidence>
<name>T1ANU4_9ZZZZ</name>
<dbReference type="InterPro" id="IPR016039">
    <property type="entry name" value="Thiolase-like"/>
</dbReference>
<accession>T1ANU4</accession>
<dbReference type="GO" id="GO:0016746">
    <property type="term" value="F:acyltransferase activity"/>
    <property type="evidence" value="ECO:0007669"/>
    <property type="project" value="InterPro"/>
</dbReference>
<dbReference type="PANTHER" id="PTHR42870:SF6">
    <property type="entry name" value="ACETYL-COA C-ACYLTRANSFERASE"/>
    <property type="match status" value="1"/>
</dbReference>
<proteinExistence type="predicted"/>
<reference evidence="2" key="2">
    <citation type="journal article" date="2014" name="ISME J.">
        <title>Microbial stratification in low pH oxic and suboxic macroscopic growths along an acid mine drainage.</title>
        <authorList>
            <person name="Mendez-Garcia C."/>
            <person name="Mesa V."/>
            <person name="Sprenger R.R."/>
            <person name="Richter M."/>
            <person name="Diez M.S."/>
            <person name="Solano J."/>
            <person name="Bargiela R."/>
            <person name="Golyshina O.V."/>
            <person name="Manteca A."/>
            <person name="Ramos J.L."/>
            <person name="Gallego J.R."/>
            <person name="Llorente I."/>
            <person name="Martins Dos Santos V.A."/>
            <person name="Jensen O.N."/>
            <person name="Pelaez A.I."/>
            <person name="Sanchez J."/>
            <person name="Ferrer M."/>
        </authorList>
    </citation>
    <scope>NUCLEOTIDE SEQUENCE</scope>
</reference>
<dbReference type="AlphaFoldDB" id="T1ANU4"/>
<dbReference type="SUPFAM" id="SSF53901">
    <property type="entry name" value="Thiolase-like"/>
    <property type="match status" value="1"/>
</dbReference>
<organism evidence="2">
    <name type="scientific">mine drainage metagenome</name>
    <dbReference type="NCBI Taxonomy" id="410659"/>
    <lineage>
        <taxon>unclassified sequences</taxon>
        <taxon>metagenomes</taxon>
        <taxon>ecological metagenomes</taxon>
    </lineage>
</organism>
<evidence type="ECO:0000259" key="1">
    <source>
        <dbReference type="Pfam" id="PF22691"/>
    </source>
</evidence>
<dbReference type="InterPro" id="IPR055140">
    <property type="entry name" value="Thiolase_C_2"/>
</dbReference>
<protein>
    <submittedName>
        <fullName evidence="2">Thiolase</fullName>
    </submittedName>
</protein>